<sequence length="227" mass="25160">MASLTRTLRLGMRGKDVEALKRAVIRYLGDGRSWRQLVASAPVVRRTYGPLFRRLVNRAHAKAGTPQSGVIGPRLEARLRAAGAFDAKADRLLAEYAAAVTPKPPARPPLIEPRQGFGSLHESLWEAYSIGRRMGLTDLGTYNPDSRLPGGGKSDHAFLPAYAFDLGFTPATGYQHPVARRFFREMVGRLEVNYVIVGNKIWSRELGEHHYTQGGHEGHVHVSGRRQ</sequence>
<dbReference type="AlphaFoldDB" id="A0A7M2YT30"/>
<reference evidence="1 2" key="1">
    <citation type="submission" date="2018-07" db="EMBL/GenBank/DDBJ databases">
        <title>High-quality-draft genome sequence of Gaiella occulta.</title>
        <authorList>
            <person name="Severino R."/>
            <person name="Froufe H.J.C."/>
            <person name="Rainey F.A."/>
            <person name="Barroso C."/>
            <person name="Albuquerque L."/>
            <person name="Lobo-Da-Cunha A."/>
            <person name="Da Costa M.S."/>
            <person name="Egas C."/>
        </authorList>
    </citation>
    <scope>NUCLEOTIDE SEQUENCE [LARGE SCALE GENOMIC DNA]</scope>
    <source>
        <strain evidence="1 2">F2-233</strain>
    </source>
</reference>
<proteinExistence type="predicted"/>
<reference evidence="2" key="2">
    <citation type="journal article" date="2019" name="MicrobiologyOpen">
        <title>High-quality draft genome sequence of Gaiella occulta isolated from a 150 meter deep mineral water borehole and comparison with the genome sequences of other deep-branching lineages of the phylum Actinobacteria.</title>
        <authorList>
            <person name="Severino R."/>
            <person name="Froufe H.J.C."/>
            <person name="Barroso C."/>
            <person name="Albuquerque L."/>
            <person name="Lobo-da-Cunha A."/>
            <person name="da Costa M.S."/>
            <person name="Egas C."/>
        </authorList>
    </citation>
    <scope>NUCLEOTIDE SEQUENCE [LARGE SCALE GENOMIC DNA]</scope>
    <source>
        <strain evidence="2">F2-233</strain>
    </source>
</reference>
<dbReference type="EMBL" id="QQZY01000010">
    <property type="protein sequence ID" value="RDI73321.1"/>
    <property type="molecule type" value="Genomic_DNA"/>
</dbReference>
<gene>
    <name evidence="1" type="ORF">Gocc_2921</name>
</gene>
<evidence type="ECO:0000313" key="1">
    <source>
        <dbReference type="EMBL" id="RDI73321.1"/>
    </source>
</evidence>
<keyword evidence="2" id="KW-1185">Reference proteome</keyword>
<organism evidence="1 2">
    <name type="scientific">Gaiella occulta</name>
    <dbReference type="NCBI Taxonomy" id="1002870"/>
    <lineage>
        <taxon>Bacteria</taxon>
        <taxon>Bacillati</taxon>
        <taxon>Actinomycetota</taxon>
        <taxon>Thermoleophilia</taxon>
        <taxon>Gaiellales</taxon>
        <taxon>Gaiellaceae</taxon>
        <taxon>Gaiella</taxon>
    </lineage>
</organism>
<comment type="caution">
    <text evidence="1">The sequence shown here is derived from an EMBL/GenBank/DDBJ whole genome shotgun (WGS) entry which is preliminary data.</text>
</comment>
<dbReference type="InterPro" id="IPR036366">
    <property type="entry name" value="PGBDSf"/>
</dbReference>
<dbReference type="RefSeq" id="WP_114797314.1">
    <property type="nucleotide sequence ID" value="NZ_QQZY01000010.1"/>
</dbReference>
<dbReference type="Proteomes" id="UP000254134">
    <property type="component" value="Unassembled WGS sequence"/>
</dbReference>
<evidence type="ECO:0000313" key="2">
    <source>
        <dbReference type="Proteomes" id="UP000254134"/>
    </source>
</evidence>
<accession>A0A7M2YT30</accession>
<dbReference type="Gene3D" id="1.10.101.10">
    <property type="entry name" value="PGBD-like superfamily/PGBD"/>
    <property type="match status" value="1"/>
</dbReference>
<protein>
    <submittedName>
        <fullName evidence="1">Uncharacterized protein</fullName>
    </submittedName>
</protein>
<name>A0A7M2YT30_9ACTN</name>